<dbReference type="EMBL" id="CAJPDQ010000045">
    <property type="protein sequence ID" value="CAF9932557.1"/>
    <property type="molecule type" value="Genomic_DNA"/>
</dbReference>
<evidence type="ECO:0000313" key="4">
    <source>
        <dbReference type="Proteomes" id="UP000664169"/>
    </source>
</evidence>
<evidence type="ECO:0000256" key="1">
    <source>
        <dbReference type="SAM" id="MobiDB-lite"/>
    </source>
</evidence>
<feature type="compositionally biased region" description="Basic residues" evidence="1">
    <location>
        <begin position="136"/>
        <end position="165"/>
    </location>
</feature>
<protein>
    <recommendedName>
        <fullName evidence="2">FHA domain-containing protein</fullName>
    </recommendedName>
</protein>
<comment type="caution">
    <text evidence="3">The sequence shown here is derived from an EMBL/GenBank/DDBJ whole genome shotgun (WGS) entry which is preliminary data.</text>
</comment>
<name>A0A8H3ILM1_9LECA</name>
<dbReference type="SMART" id="SM00240">
    <property type="entry name" value="FHA"/>
    <property type="match status" value="1"/>
</dbReference>
<accession>A0A8H3ILM1</accession>
<feature type="domain" description="FHA" evidence="2">
    <location>
        <begin position="260"/>
        <end position="323"/>
    </location>
</feature>
<evidence type="ECO:0000313" key="3">
    <source>
        <dbReference type="EMBL" id="CAF9932557.1"/>
    </source>
</evidence>
<keyword evidence="4" id="KW-1185">Reference proteome</keyword>
<dbReference type="Proteomes" id="UP000664169">
    <property type="component" value="Unassembled WGS sequence"/>
</dbReference>
<feature type="compositionally biased region" description="Basic and acidic residues" evidence="1">
    <location>
        <begin position="109"/>
        <end position="135"/>
    </location>
</feature>
<sequence length="354" mass="41447">MSDSDTSRKRQRPYDRDERYRRKETSRDRKHHRSRSRSIDRYEKHERRPRVPQEDRRERSSYSHSDHRSSYARRDRHRETERNDHNSRQRSRSIESTRRRKRRSTSRGRTNDSHRRDEDKELVHTRHGRDSSRDRYRQHRQSSSRSPPRKAIRKSSRSPPRHRAKGPLPSQQAAFSANRGSAVDGPIPGQEKQKPNYGTSGKLAAETNTVKIGGEAIVLKYHEPPEARKPPSSQAWRMYEFKGENPEPLSTTELGSRSCWLFGRETAVVDFMIEHPSCSKQHAVIQFRHVEKRSEFGDRIGSVKPYLLDLESANGTSINGERIPDRRYMELKSGDSVGFGESTREYVILLPPKE</sequence>
<feature type="compositionally biased region" description="Basic and acidic residues" evidence="1">
    <location>
        <begin position="1"/>
        <end position="27"/>
    </location>
</feature>
<dbReference type="InterPro" id="IPR000253">
    <property type="entry name" value="FHA_dom"/>
</dbReference>
<dbReference type="Gene3D" id="2.60.200.20">
    <property type="match status" value="1"/>
</dbReference>
<dbReference type="Pfam" id="PF00498">
    <property type="entry name" value="FHA"/>
    <property type="match status" value="1"/>
</dbReference>
<reference evidence="3" key="1">
    <citation type="submission" date="2021-03" db="EMBL/GenBank/DDBJ databases">
        <authorList>
            <person name="Tagirdzhanova G."/>
        </authorList>
    </citation>
    <scope>NUCLEOTIDE SEQUENCE</scope>
</reference>
<dbReference type="SUPFAM" id="SSF49879">
    <property type="entry name" value="SMAD/FHA domain"/>
    <property type="match status" value="1"/>
</dbReference>
<gene>
    <name evidence="3" type="ORF">GOMPHAMPRED_006607</name>
</gene>
<dbReference type="PROSITE" id="PS50006">
    <property type="entry name" value="FHA_DOMAIN"/>
    <property type="match status" value="1"/>
</dbReference>
<feature type="region of interest" description="Disordered" evidence="1">
    <location>
        <begin position="1"/>
        <end position="201"/>
    </location>
</feature>
<dbReference type="InterPro" id="IPR008984">
    <property type="entry name" value="SMAD_FHA_dom_sf"/>
</dbReference>
<dbReference type="InterPro" id="IPR050923">
    <property type="entry name" value="Cell_Proc_Reg/RNA_Proc"/>
</dbReference>
<feature type="compositionally biased region" description="Basic and acidic residues" evidence="1">
    <location>
        <begin position="37"/>
        <end position="97"/>
    </location>
</feature>
<evidence type="ECO:0000259" key="2">
    <source>
        <dbReference type="PROSITE" id="PS50006"/>
    </source>
</evidence>
<feature type="compositionally biased region" description="Polar residues" evidence="1">
    <location>
        <begin position="169"/>
        <end position="179"/>
    </location>
</feature>
<proteinExistence type="predicted"/>
<dbReference type="AlphaFoldDB" id="A0A8H3ILM1"/>
<organism evidence="3 4">
    <name type="scientific">Gomphillus americanus</name>
    <dbReference type="NCBI Taxonomy" id="1940652"/>
    <lineage>
        <taxon>Eukaryota</taxon>
        <taxon>Fungi</taxon>
        <taxon>Dikarya</taxon>
        <taxon>Ascomycota</taxon>
        <taxon>Pezizomycotina</taxon>
        <taxon>Lecanoromycetes</taxon>
        <taxon>OSLEUM clade</taxon>
        <taxon>Ostropomycetidae</taxon>
        <taxon>Ostropales</taxon>
        <taxon>Graphidaceae</taxon>
        <taxon>Gomphilloideae</taxon>
        <taxon>Gomphillus</taxon>
    </lineage>
</organism>
<dbReference type="OrthoDB" id="444265at2759"/>
<dbReference type="PANTHER" id="PTHR23308">
    <property type="entry name" value="NUCLEAR INHIBITOR OF PROTEIN PHOSPHATASE-1"/>
    <property type="match status" value="1"/>
</dbReference>